<evidence type="ECO:0000256" key="8">
    <source>
        <dbReference type="SAM" id="SignalP"/>
    </source>
</evidence>
<feature type="non-terminal residue" evidence="10">
    <location>
        <position position="160"/>
    </location>
</feature>
<feature type="signal peptide" evidence="8">
    <location>
        <begin position="1"/>
        <end position="18"/>
    </location>
</feature>
<evidence type="ECO:0000313" key="11">
    <source>
        <dbReference type="Proteomes" id="UP000320762"/>
    </source>
</evidence>
<keyword evidence="2" id="KW-1003">Cell membrane</keyword>
<dbReference type="PANTHER" id="PTHR34992">
    <property type="entry name" value="HYPHAL ANASTAMOSIS-7 PROTEIN"/>
    <property type="match status" value="1"/>
</dbReference>
<keyword evidence="3" id="KW-0336">GPI-anchor</keyword>
<evidence type="ECO:0000256" key="6">
    <source>
        <dbReference type="ARBA" id="ARBA00023180"/>
    </source>
</evidence>
<evidence type="ECO:0000256" key="3">
    <source>
        <dbReference type="ARBA" id="ARBA00022622"/>
    </source>
</evidence>
<dbReference type="Pfam" id="PF20238">
    <property type="entry name" value="BIM1-like_dom"/>
    <property type="match status" value="1"/>
</dbReference>
<name>A0A550C9G6_9AGAR</name>
<dbReference type="OrthoDB" id="2146436at2759"/>
<accession>A0A550C9G6</accession>
<keyword evidence="7" id="KW-0449">Lipoprotein</keyword>
<sequence>MRASSIFTLLGLSTLVAAHFELHFPEARGDFDEDNEPNFCDGYNSVDDDREEFPLTGGFVTLYAGHPSWTLGILVSTADDPSSFDNFSTVRPFASAEGQGTYCIPFDLGSDYTDGQNVTIQLQFSGGDGSLFQCADLTLSNNYTIDEKCSNSTSTGDDDD</sequence>
<evidence type="ECO:0000256" key="4">
    <source>
        <dbReference type="ARBA" id="ARBA00022729"/>
    </source>
</evidence>
<evidence type="ECO:0000256" key="2">
    <source>
        <dbReference type="ARBA" id="ARBA00022475"/>
    </source>
</evidence>
<evidence type="ECO:0000256" key="1">
    <source>
        <dbReference type="ARBA" id="ARBA00004609"/>
    </source>
</evidence>
<dbReference type="AlphaFoldDB" id="A0A550C9G6"/>
<dbReference type="Proteomes" id="UP000320762">
    <property type="component" value="Unassembled WGS sequence"/>
</dbReference>
<dbReference type="EMBL" id="VDMD01000016">
    <property type="protein sequence ID" value="TRM61435.1"/>
    <property type="molecule type" value="Genomic_DNA"/>
</dbReference>
<evidence type="ECO:0000256" key="7">
    <source>
        <dbReference type="ARBA" id="ARBA00023288"/>
    </source>
</evidence>
<comment type="caution">
    <text evidence="10">The sequence shown here is derived from an EMBL/GenBank/DDBJ whole genome shotgun (WGS) entry which is preliminary data.</text>
</comment>
<organism evidence="10 11">
    <name type="scientific">Schizophyllum amplum</name>
    <dbReference type="NCBI Taxonomy" id="97359"/>
    <lineage>
        <taxon>Eukaryota</taxon>
        <taxon>Fungi</taxon>
        <taxon>Dikarya</taxon>
        <taxon>Basidiomycota</taxon>
        <taxon>Agaricomycotina</taxon>
        <taxon>Agaricomycetes</taxon>
        <taxon>Agaricomycetidae</taxon>
        <taxon>Agaricales</taxon>
        <taxon>Schizophyllaceae</taxon>
        <taxon>Schizophyllum</taxon>
    </lineage>
</organism>
<dbReference type="STRING" id="97359.A0A550C9G6"/>
<protein>
    <recommendedName>
        <fullName evidence="9">Copper acquisition factor BIM1-like domain-containing protein</fullName>
    </recommendedName>
</protein>
<feature type="domain" description="Copper acquisition factor BIM1-like" evidence="9">
    <location>
        <begin position="18"/>
        <end position="154"/>
    </location>
</feature>
<dbReference type="GO" id="GO:0005886">
    <property type="term" value="C:plasma membrane"/>
    <property type="evidence" value="ECO:0007669"/>
    <property type="project" value="UniProtKB-SubCell"/>
</dbReference>
<dbReference type="PANTHER" id="PTHR34992:SF1">
    <property type="entry name" value="COPPER ACQUISITION FACTOR BIM1-LIKE DOMAIN-CONTAINING PROTEIN"/>
    <property type="match status" value="1"/>
</dbReference>
<evidence type="ECO:0000259" key="9">
    <source>
        <dbReference type="Pfam" id="PF20238"/>
    </source>
</evidence>
<keyword evidence="6" id="KW-0325">Glycoprotein</keyword>
<keyword evidence="5" id="KW-0472">Membrane</keyword>
<evidence type="ECO:0000256" key="5">
    <source>
        <dbReference type="ARBA" id="ARBA00023136"/>
    </source>
</evidence>
<feature type="chain" id="PRO_5021823545" description="Copper acquisition factor BIM1-like domain-containing protein" evidence="8">
    <location>
        <begin position="19"/>
        <end position="160"/>
    </location>
</feature>
<keyword evidence="11" id="KW-1185">Reference proteome</keyword>
<proteinExistence type="predicted"/>
<evidence type="ECO:0000313" key="10">
    <source>
        <dbReference type="EMBL" id="TRM61435.1"/>
    </source>
</evidence>
<dbReference type="CDD" id="cd21176">
    <property type="entry name" value="LPMO_auxiliary-like"/>
    <property type="match status" value="1"/>
</dbReference>
<comment type="subcellular location">
    <subcellularLocation>
        <location evidence="1">Cell membrane</location>
        <topology evidence="1">Lipid-anchor</topology>
        <topology evidence="1">GPI-anchor</topology>
    </subcellularLocation>
</comment>
<keyword evidence="4 8" id="KW-0732">Signal</keyword>
<dbReference type="InterPro" id="IPR046530">
    <property type="entry name" value="BIM1-like_dom"/>
</dbReference>
<dbReference type="GO" id="GO:0098552">
    <property type="term" value="C:side of membrane"/>
    <property type="evidence" value="ECO:0007669"/>
    <property type="project" value="UniProtKB-KW"/>
</dbReference>
<dbReference type="InterPro" id="IPR046936">
    <property type="entry name" value="BIM1-like"/>
</dbReference>
<gene>
    <name evidence="10" type="ORF">BD626DRAFT_375698</name>
</gene>
<reference evidence="10 11" key="1">
    <citation type="journal article" date="2019" name="New Phytol.">
        <title>Comparative genomics reveals unique wood-decay strategies and fruiting body development in the Schizophyllaceae.</title>
        <authorList>
            <person name="Almasi E."/>
            <person name="Sahu N."/>
            <person name="Krizsan K."/>
            <person name="Balint B."/>
            <person name="Kovacs G.M."/>
            <person name="Kiss B."/>
            <person name="Cseklye J."/>
            <person name="Drula E."/>
            <person name="Henrissat B."/>
            <person name="Nagy I."/>
            <person name="Chovatia M."/>
            <person name="Adam C."/>
            <person name="LaButti K."/>
            <person name="Lipzen A."/>
            <person name="Riley R."/>
            <person name="Grigoriev I.V."/>
            <person name="Nagy L.G."/>
        </authorList>
    </citation>
    <scope>NUCLEOTIDE SEQUENCE [LARGE SCALE GENOMIC DNA]</scope>
    <source>
        <strain evidence="10 11">NL-1724</strain>
    </source>
</reference>